<keyword evidence="3" id="KW-1185">Reference proteome</keyword>
<dbReference type="Gene3D" id="3.90.1200.10">
    <property type="match status" value="1"/>
</dbReference>
<proteinExistence type="predicted"/>
<protein>
    <recommendedName>
        <fullName evidence="4">CHK kinase-like domain-containing protein</fullName>
    </recommendedName>
</protein>
<evidence type="ECO:0000256" key="1">
    <source>
        <dbReference type="SAM" id="Coils"/>
    </source>
</evidence>
<feature type="coiled-coil region" evidence="1">
    <location>
        <begin position="377"/>
        <end position="404"/>
    </location>
</feature>
<dbReference type="Pfam" id="PF02958">
    <property type="entry name" value="EcKL"/>
    <property type="match status" value="1"/>
</dbReference>
<name>A0A9W7C956_9STRA</name>
<dbReference type="SUPFAM" id="SSF56112">
    <property type="entry name" value="Protein kinase-like (PK-like)"/>
    <property type="match status" value="1"/>
</dbReference>
<reference evidence="3" key="1">
    <citation type="journal article" date="2023" name="Commun. Biol.">
        <title>Genome analysis of Parmales, the sister group of diatoms, reveals the evolutionary specialization of diatoms from phago-mixotrophs to photoautotrophs.</title>
        <authorList>
            <person name="Ban H."/>
            <person name="Sato S."/>
            <person name="Yoshikawa S."/>
            <person name="Yamada K."/>
            <person name="Nakamura Y."/>
            <person name="Ichinomiya M."/>
            <person name="Sato N."/>
            <person name="Blanc-Mathieu R."/>
            <person name="Endo H."/>
            <person name="Kuwata A."/>
            <person name="Ogata H."/>
        </authorList>
    </citation>
    <scope>NUCLEOTIDE SEQUENCE [LARGE SCALE GENOMIC DNA]</scope>
    <source>
        <strain evidence="3">NIES 3700</strain>
    </source>
</reference>
<evidence type="ECO:0008006" key="4">
    <source>
        <dbReference type="Google" id="ProtNLM"/>
    </source>
</evidence>
<evidence type="ECO:0000313" key="2">
    <source>
        <dbReference type="EMBL" id="GMI00346.1"/>
    </source>
</evidence>
<keyword evidence="1" id="KW-0175">Coiled coil</keyword>
<dbReference type="InterPro" id="IPR011009">
    <property type="entry name" value="Kinase-like_dom_sf"/>
</dbReference>
<sequence>MDADADTSRIDFDPSSESKILLDLEGKPWSKHFLASALSLPPSSILSVSIVFGTDRPQSTSHSAVLKITTPTTTPSLYIKKIAAIDIDKEYPDLRRNLCYARNELTFYQTCATSCDTPTLLHLHNNTSSIGLHDVSDPPGSPPSSFTGVGGVLLLSPVSTDHYFQKSPLTIPEVKLALKTLAKLHVSHWESSTLSSLNLQTYGGSYALPNRNPNELSKVSKNFKKFCESFSPINPSFYTPEILSLGSRLESAATSISSRLLTKGSFNTLIHGDSKAMNIFLPKTTDSPGLLIDFASSGVGIGMSDVSMTFVHAILPEDLREYGEEKLIEDYLGYLKDDGVIYDKEIAIEHFNLGVCDYARFMFGRFWGSATPETFEKKKANENVALVNRNIEAAEALIKRVDEALTFLKY</sequence>
<comment type="caution">
    <text evidence="2">The sequence shown here is derived from an EMBL/GenBank/DDBJ whole genome shotgun (WGS) entry which is preliminary data.</text>
</comment>
<evidence type="ECO:0000313" key="3">
    <source>
        <dbReference type="Proteomes" id="UP001165122"/>
    </source>
</evidence>
<dbReference type="EMBL" id="BRXW01000021">
    <property type="protein sequence ID" value="GMI00346.1"/>
    <property type="molecule type" value="Genomic_DNA"/>
</dbReference>
<dbReference type="OrthoDB" id="10254945at2759"/>
<organism evidence="2 3">
    <name type="scientific">Triparma laevis f. longispina</name>
    <dbReference type="NCBI Taxonomy" id="1714387"/>
    <lineage>
        <taxon>Eukaryota</taxon>
        <taxon>Sar</taxon>
        <taxon>Stramenopiles</taxon>
        <taxon>Ochrophyta</taxon>
        <taxon>Bolidophyceae</taxon>
        <taxon>Parmales</taxon>
        <taxon>Triparmaceae</taxon>
        <taxon>Triparma</taxon>
    </lineage>
</organism>
<dbReference type="AlphaFoldDB" id="A0A9W7C956"/>
<dbReference type="InterPro" id="IPR004119">
    <property type="entry name" value="EcKL"/>
</dbReference>
<accession>A0A9W7C956</accession>
<gene>
    <name evidence="2" type="ORF">TrLO_g11370</name>
</gene>
<dbReference type="Proteomes" id="UP001165122">
    <property type="component" value="Unassembled WGS sequence"/>
</dbReference>